<accession>A0A0G4F9M9</accession>
<organism evidence="2">
    <name type="scientific">Chromera velia CCMP2878</name>
    <dbReference type="NCBI Taxonomy" id="1169474"/>
    <lineage>
        <taxon>Eukaryota</taxon>
        <taxon>Sar</taxon>
        <taxon>Alveolata</taxon>
        <taxon>Colpodellida</taxon>
        <taxon>Chromeraceae</taxon>
        <taxon>Chromera</taxon>
    </lineage>
</organism>
<name>A0A0G4F9M9_9ALVE</name>
<reference evidence="2" key="1">
    <citation type="submission" date="2014-11" db="EMBL/GenBank/DDBJ databases">
        <authorList>
            <person name="Otto D Thomas"/>
            <person name="Naeem Raeece"/>
        </authorList>
    </citation>
    <scope>NUCLEOTIDE SEQUENCE</scope>
</reference>
<keyword evidence="1" id="KW-0732">Signal</keyword>
<feature type="signal peptide" evidence="1">
    <location>
        <begin position="1"/>
        <end position="21"/>
    </location>
</feature>
<feature type="chain" id="PRO_5005188289" evidence="1">
    <location>
        <begin position="22"/>
        <end position="128"/>
    </location>
</feature>
<protein>
    <submittedName>
        <fullName evidence="2">Uncharacterized protein</fullName>
    </submittedName>
</protein>
<dbReference type="VEuPathDB" id="CryptoDB:Cvel_15929"/>
<gene>
    <name evidence="2" type="ORF">Cvel_15929</name>
</gene>
<evidence type="ECO:0000256" key="1">
    <source>
        <dbReference type="SAM" id="SignalP"/>
    </source>
</evidence>
<sequence length="128" mass="13495">MTIRVLSCLLASGILCHLSESAGSGRHEQPAAFGALFGSGRNRQRFRRALRVSSASPRSFPVSRIGDGQFAVSSVSSQLRPTTLLQAAAGLASQNVPAKEKRILIAGLSLLKCLTPPINSVSLQSCSF</sequence>
<dbReference type="AlphaFoldDB" id="A0A0G4F9M9"/>
<proteinExistence type="predicted"/>
<evidence type="ECO:0000313" key="2">
    <source>
        <dbReference type="EMBL" id="CEM09666.1"/>
    </source>
</evidence>
<dbReference type="EMBL" id="CDMZ01000226">
    <property type="protein sequence ID" value="CEM09666.1"/>
    <property type="molecule type" value="Genomic_DNA"/>
</dbReference>